<keyword evidence="1" id="KW-0472">Membrane</keyword>
<reference evidence="2" key="2">
    <citation type="journal article" date="2015" name="Fish Shellfish Immunol.">
        <title>Early steps in the European eel (Anguilla anguilla)-Vibrio vulnificus interaction in the gills: Role of the RtxA13 toxin.</title>
        <authorList>
            <person name="Callol A."/>
            <person name="Pajuelo D."/>
            <person name="Ebbesson L."/>
            <person name="Teles M."/>
            <person name="MacKenzie S."/>
            <person name="Amaro C."/>
        </authorList>
    </citation>
    <scope>NUCLEOTIDE SEQUENCE</scope>
</reference>
<keyword evidence="1" id="KW-0812">Transmembrane</keyword>
<feature type="transmembrane region" description="Helical" evidence="1">
    <location>
        <begin position="12"/>
        <end position="35"/>
    </location>
</feature>
<protein>
    <submittedName>
        <fullName evidence="2">Uncharacterized protein</fullName>
    </submittedName>
</protein>
<reference evidence="2" key="1">
    <citation type="submission" date="2014-11" db="EMBL/GenBank/DDBJ databases">
        <authorList>
            <person name="Amaro Gonzalez C."/>
        </authorList>
    </citation>
    <scope>NUCLEOTIDE SEQUENCE</scope>
</reference>
<dbReference type="AlphaFoldDB" id="A0A0E9RTU4"/>
<evidence type="ECO:0000256" key="1">
    <source>
        <dbReference type="SAM" id="Phobius"/>
    </source>
</evidence>
<organism evidence="2">
    <name type="scientific">Anguilla anguilla</name>
    <name type="common">European freshwater eel</name>
    <name type="synonym">Muraena anguilla</name>
    <dbReference type="NCBI Taxonomy" id="7936"/>
    <lineage>
        <taxon>Eukaryota</taxon>
        <taxon>Metazoa</taxon>
        <taxon>Chordata</taxon>
        <taxon>Craniata</taxon>
        <taxon>Vertebrata</taxon>
        <taxon>Euteleostomi</taxon>
        <taxon>Actinopterygii</taxon>
        <taxon>Neopterygii</taxon>
        <taxon>Teleostei</taxon>
        <taxon>Anguilliformes</taxon>
        <taxon>Anguillidae</taxon>
        <taxon>Anguilla</taxon>
    </lineage>
</organism>
<name>A0A0E9RTU4_ANGAN</name>
<sequence length="36" mass="4111">MGSGKARIVTQVMLLGISVIRINICVVLFLNFFYYM</sequence>
<accession>A0A0E9RTU4</accession>
<dbReference type="EMBL" id="GBXM01076315">
    <property type="protein sequence ID" value="JAH32262.1"/>
    <property type="molecule type" value="Transcribed_RNA"/>
</dbReference>
<proteinExistence type="predicted"/>
<evidence type="ECO:0000313" key="2">
    <source>
        <dbReference type="EMBL" id="JAH32262.1"/>
    </source>
</evidence>
<keyword evidence="1" id="KW-1133">Transmembrane helix</keyword>